<protein>
    <submittedName>
        <fullName evidence="3">DUF1566 domain-containing protein</fullName>
    </submittedName>
</protein>
<evidence type="ECO:0000259" key="2">
    <source>
        <dbReference type="Pfam" id="PF07603"/>
    </source>
</evidence>
<evidence type="ECO:0000256" key="1">
    <source>
        <dbReference type="SAM" id="Phobius"/>
    </source>
</evidence>
<dbReference type="Proteomes" id="UP000649604">
    <property type="component" value="Unassembled WGS sequence"/>
</dbReference>
<evidence type="ECO:0000313" key="3">
    <source>
        <dbReference type="EMBL" id="MBD3326947.1"/>
    </source>
</evidence>
<evidence type="ECO:0000313" key="4">
    <source>
        <dbReference type="Proteomes" id="UP000649604"/>
    </source>
</evidence>
<proteinExistence type="predicted"/>
<sequence length="702" mass="82578">MKEFLQVLIDLFDSLNYAEIAGYLAGMSAGISLLWKLGAKLHKLRQQRTLRKDLHPYYSKEEIQRHTQYYVQTKCQNIAPAKEEEPKRTHAFATREKIIPFFLKKAFKNDDRQFYIVLGDSGMGKTTFLINLYLRYIEQFFGAKYQIKLFPLGFPGIDEELAKIPDDERRQTILLLDAFDEDIQAVHDYKTRMNDLIHMVLHFREVVITCRTQFFPSEEEEPKETGVLRYSGDGGDRVFRKLYISPFDDRDVRRYLRKRFGWLRVFTKRKTKQIVKHSPNLMARPMLLSYIEDLLESNRPYTAAYMVYEVLIDRWIAREADKVDSSKRERYQKELYPFSRAIALDIYRQREKRGGALLIPGDEIAPFAEEYGIDLDEMEMKSRSLLNRNARGDYKFSHRSVLEYFLAVEAFTDPAFRREMDFDGMEQARAFFNELVWEKLTDPNKVRGGYSLIIPGIFLSEEDYRDIEYKDLATLNVTMLPEVTALRLKFDIYGTGVDVDDLLLYLKGLKNLDCLDITGIQNYRELRNDLKRLLSGRWICIMSSDLLRRTSLAVPYEKHREKFGLDAQDRPLGYIQNDFEDQGEIVLDHTNDLMWQKSGSNDLLTYEQVQEYIEMLNQKQFGGYSNWRLPTIPELTSLLEREEQPNGLYISAVFDARQILCWSADKRQTKGKHSSEGAWLVDFKSGIVYWRDLDCYVRCVRS</sequence>
<dbReference type="Pfam" id="PF07603">
    <property type="entry name" value="Lcl_C"/>
    <property type="match status" value="1"/>
</dbReference>
<keyword evidence="1" id="KW-0812">Transmembrane</keyword>
<keyword evidence="1" id="KW-1133">Transmembrane helix</keyword>
<dbReference type="InterPro" id="IPR011460">
    <property type="entry name" value="Lcl_C"/>
</dbReference>
<dbReference type="EMBL" id="WJJP01000664">
    <property type="protein sequence ID" value="MBD3326947.1"/>
    <property type="molecule type" value="Genomic_DNA"/>
</dbReference>
<organism evidence="3 4">
    <name type="scientific">candidate division KSB3 bacterium</name>
    <dbReference type="NCBI Taxonomy" id="2044937"/>
    <lineage>
        <taxon>Bacteria</taxon>
        <taxon>candidate division KSB3</taxon>
    </lineage>
</organism>
<keyword evidence="1" id="KW-0472">Membrane</keyword>
<dbReference type="InterPro" id="IPR027417">
    <property type="entry name" value="P-loop_NTPase"/>
</dbReference>
<dbReference type="AlphaFoldDB" id="A0A9D5K045"/>
<comment type="caution">
    <text evidence="3">The sequence shown here is derived from an EMBL/GenBank/DDBJ whole genome shotgun (WGS) entry which is preliminary data.</text>
</comment>
<feature type="domain" description="Lcl C-terminal" evidence="2">
    <location>
        <begin position="585"/>
        <end position="701"/>
    </location>
</feature>
<name>A0A9D5K045_9BACT</name>
<gene>
    <name evidence="3" type="ORF">GF339_20345</name>
</gene>
<accession>A0A9D5K045</accession>
<reference evidence="3" key="1">
    <citation type="submission" date="2019-11" db="EMBL/GenBank/DDBJ databases">
        <title>Microbial mats filling the niche in hypersaline microbial mats.</title>
        <authorList>
            <person name="Wong H.L."/>
            <person name="Macleod F.I."/>
            <person name="White R.A. III"/>
            <person name="Burns B.P."/>
        </authorList>
    </citation>
    <scope>NUCLEOTIDE SEQUENCE</scope>
    <source>
        <strain evidence="3">Rbin_158</strain>
    </source>
</reference>
<dbReference type="SUPFAM" id="SSF52540">
    <property type="entry name" value="P-loop containing nucleoside triphosphate hydrolases"/>
    <property type="match status" value="1"/>
</dbReference>
<feature type="transmembrane region" description="Helical" evidence="1">
    <location>
        <begin position="20"/>
        <end position="38"/>
    </location>
</feature>